<organism evidence="2 3">
    <name type="scientific">Drosophila madeirensis</name>
    <name type="common">Fruit fly</name>
    <dbReference type="NCBI Taxonomy" id="30013"/>
    <lineage>
        <taxon>Eukaryota</taxon>
        <taxon>Metazoa</taxon>
        <taxon>Ecdysozoa</taxon>
        <taxon>Arthropoda</taxon>
        <taxon>Hexapoda</taxon>
        <taxon>Insecta</taxon>
        <taxon>Pterygota</taxon>
        <taxon>Neoptera</taxon>
        <taxon>Endopterygota</taxon>
        <taxon>Diptera</taxon>
        <taxon>Brachycera</taxon>
        <taxon>Muscomorpha</taxon>
        <taxon>Ephydroidea</taxon>
        <taxon>Drosophilidae</taxon>
        <taxon>Drosophila</taxon>
        <taxon>Sophophora</taxon>
    </lineage>
</organism>
<evidence type="ECO:0000313" key="2">
    <source>
        <dbReference type="EMBL" id="BFG04563.1"/>
    </source>
</evidence>
<dbReference type="AlphaFoldDB" id="A0AAU9G9F4"/>
<gene>
    <name evidence="2" type="ORF">DMAD_03504</name>
</gene>
<evidence type="ECO:0000313" key="3">
    <source>
        <dbReference type="Proteomes" id="UP001500889"/>
    </source>
</evidence>
<evidence type="ECO:0000256" key="1">
    <source>
        <dbReference type="SAM" id="MobiDB-lite"/>
    </source>
</evidence>
<proteinExistence type="predicted"/>
<accession>A0AAU9G9F4</accession>
<name>A0AAU9G9F4_DROMD</name>
<dbReference type="Proteomes" id="UP001500889">
    <property type="component" value="Chromosome E"/>
</dbReference>
<dbReference type="EMBL" id="AP029267">
    <property type="protein sequence ID" value="BFG04563.1"/>
    <property type="molecule type" value="Genomic_DNA"/>
</dbReference>
<keyword evidence="3" id="KW-1185">Reference proteome</keyword>
<protein>
    <submittedName>
        <fullName evidence="2">Uncharacterized protein</fullName>
    </submittedName>
</protein>
<feature type="region of interest" description="Disordered" evidence="1">
    <location>
        <begin position="113"/>
        <end position="151"/>
    </location>
</feature>
<sequence>MFNAINLLATRKQNLAVINQKAAKEGCRAAGTRDWLIACPGKLSLNMSLAAEQLLPTEILVNCFNYLTIFTTCSSDKPSLSLPAILSRRQVNENQQLFTPAQDLRAIIDEQQEGKGSGVQCNKTPSPVEWPPRTRPQRLLGLTGFSAPDID</sequence>
<reference evidence="2 3" key="1">
    <citation type="submission" date="2024-02" db="EMBL/GenBank/DDBJ databases">
        <title>A chromosome-level genome assembly of Drosophila madeirensis, a fruit fly species endemic to Madeira island.</title>
        <authorList>
            <person name="Tomihara K."/>
            <person name="Llopart A."/>
            <person name="Yamamoto D."/>
        </authorList>
    </citation>
    <scope>NUCLEOTIDE SEQUENCE [LARGE SCALE GENOMIC DNA]</scope>
    <source>
        <strain evidence="2 3">RF1</strain>
    </source>
</reference>